<dbReference type="Pfam" id="PF14295">
    <property type="entry name" value="PAN_4"/>
    <property type="match status" value="3"/>
</dbReference>
<feature type="chain" id="PRO_5034039337" evidence="2">
    <location>
        <begin position="20"/>
        <end position="1955"/>
    </location>
</feature>
<dbReference type="Gene3D" id="2.60.120.260">
    <property type="entry name" value="Galactose-binding domain-like"/>
    <property type="match status" value="1"/>
</dbReference>
<evidence type="ECO:0000259" key="3">
    <source>
        <dbReference type="PROSITE" id="PS50948"/>
    </source>
</evidence>
<dbReference type="EMBL" id="JABCIY010000155">
    <property type="protein sequence ID" value="KAF7191802.1"/>
    <property type="molecule type" value="Genomic_DNA"/>
</dbReference>
<keyword evidence="5" id="KW-1185">Reference proteome</keyword>
<protein>
    <submittedName>
        <fullName evidence="4">Agglutinin-like protein</fullName>
    </submittedName>
</protein>
<name>A0A8H6VIM2_9PEZI</name>
<gene>
    <name evidence="4" type="ORF">HII31_06847</name>
</gene>
<feature type="domain" description="Apple" evidence="3">
    <location>
        <begin position="363"/>
        <end position="436"/>
    </location>
</feature>
<reference evidence="4" key="1">
    <citation type="submission" date="2020-04" db="EMBL/GenBank/DDBJ databases">
        <title>Draft genome resource of the tomato pathogen Pseudocercospora fuligena.</title>
        <authorList>
            <person name="Zaccaron A."/>
        </authorList>
    </citation>
    <scope>NUCLEOTIDE SEQUENCE</scope>
    <source>
        <strain evidence="4">PF001</strain>
    </source>
</reference>
<evidence type="ECO:0000313" key="5">
    <source>
        <dbReference type="Proteomes" id="UP000660729"/>
    </source>
</evidence>
<sequence>MRSSGVLPVLACWTAVCSALPSHEGVNRAENILITKTVYPSTCALTTPHLPPTGWISANGSTTPYFFSTPLPTFTGNNTLAPSQTSGPAIETATSVPIACPNSNATVYIPPGSSEGINGTGNYFTFCDATYDGETIDTLSDIATPEACVDRCSANAACVAVAYDSSRKSCLRKRSVVLTTESQSPGMIFIFSLPYLAELEKQEPPETLPVPTASSSSPPTYGGNSTSMGPTATPTLSELSSLPLAPWTTVLSTATPSPTMTSSMAMSSIAVYLRTTITGGTPVATVIGGSTRTFSTAGTLTTAVAGGYTTTFTTGGVTQTITASTPPTATASSVAEAIIGPCPAYNGRVYTDPVTGLSYLVSCASVYNGTVLSTFSRLRFAKRATVDECAARCQQNTQCVAYSSQLSGQCTLYSEVFGQVSSEEATYSAARIEPTVVDPGEGGNQTTTTSFEPLLPQLSTITATATATEVSTQISTLLSISTLVSTIPASTVTSVIPASTFTVTTSAPGQTTTALLITTQPASTLTTVLPASTTTLLVTNTLAASTIVSERVSTIVSVTTYVETYTTQLSASLIVFTAPASTIVSTVVSTLPASTLTQTYMTTLDGATVILTTSLPGQTETALLTTVEVSTATITTVSVQDASTIVSYVTQTLVPPAVTFTQPAETTVLETTIISTLTETTIRPTTVVSTEVTTELPTTIISTLITTEPPTTIISTEITTQPPTTIVSTEITTQPTTIVSTASTTIISTVIPSAYGLDAVPTCVNTGRVYTAYDSSQFVMLCNVMAVGSAFRTVVTDSYSACVEVCSLAGTSCAAVGWDTDLKQCTLNSFMYLDFANSVPGMQAFLDSAMRITGPGGLSTRAQIVSNGDFDSGALSPWVATAPGRGRVAVVDNAAQLNVDNFRTGGPVLLSQTLSARAGDAFLLSLRLAASGTFNPALAGTQGVTIEISADGVFLGYHEMLLGDEPSLHYASGTFSQAISELQLSATCYNCGPEVNIILDDIALYVYPPSSGGPWATTTQPASTLVTTVPSTYITTVPTTVVSTGQTTVNITVPSTILVPSTITATAMATPTNYGFNFYNPVPACVPSIDGQSYVAADGTSYIMLCERYIMDGEQYRSISASSYSACIERCNSEAGCAGTTWAAKTQSCDMFLSLYDVYPNSNGQLGQYGIFFSTPLDVAMRVAGSNGTSTRRSLVTNGGFDAGLTGWKPLVQPGPDGVAQAGSGVTVANGAAVLAIAGDDQSVSLSQAIQANAGDNYFLSIRLSASGELTTDTFLFGVPAIQLEIYIGTQFVGFFNSIFGDSPVIHHASGRLPTSAAQLTLVPWSNNGVVRELGVVVDDISLYTWPSSDPNQALCTADGQQYIGADNSQFVMLCGTTMNGGDQFDEVSATGFGQCVELCAERGTICAGVQWDTEDQECKLYSGTGLRGTNSGDFGSYLGTSYDSAVRLTGPNGFAAGVQQVINSNFSSGTYTPWVVETAGASGDVDISANSQALTFSTRLSGSSSRIINQKITGNIGDAYLLTLTASIPIDIVYSEIDVRAYMGSDLLGNYEFDNDQVTGGRRTATLYASGTITQSSGLLRLEVRFNGAAWISFDDIAFYSYLPQSNYAQPKTIMSAASYSFDGYAMSTYNTPQVVAGQSFNIELQNFQLTIPADDTQCSVTLYMNKGVTNYETMLFTGTWNKITAPISTQRFTNSGFILGTTTAFSIEFICTGSTGSKLSISAINLSVNAPVQPSAPASAINQQVIPVGGPTIAGNQEYTLTGTFSGPFPDGGYCKMFMVYDQGNPASRVPTAVYYSAQVLTLKGTASAPLTSVSVTYACYGTEGYVPTTLALTASVLPPPSGCDIPGSGERYYTTPNGSRYKIYCGTHYNSVFLWINGMSDLGQCLSACSESTTPCYGVDWHRPSTCGLNNQYLPSTPFQDNPAYYGVYDTAVRLTGPAGAALSPQPPTWAL</sequence>
<comment type="caution">
    <text evidence="4">The sequence shown here is derived from an EMBL/GenBank/DDBJ whole genome shotgun (WGS) entry which is preliminary data.</text>
</comment>
<dbReference type="Pfam" id="PF00024">
    <property type="entry name" value="PAN_1"/>
    <property type="match status" value="1"/>
</dbReference>
<dbReference type="InterPro" id="IPR003609">
    <property type="entry name" value="Pan_app"/>
</dbReference>
<dbReference type="PROSITE" id="PS50948">
    <property type="entry name" value="PAN"/>
    <property type="match status" value="2"/>
</dbReference>
<evidence type="ECO:0000256" key="1">
    <source>
        <dbReference type="SAM" id="MobiDB-lite"/>
    </source>
</evidence>
<dbReference type="Proteomes" id="UP000660729">
    <property type="component" value="Unassembled WGS sequence"/>
</dbReference>
<dbReference type="SMART" id="SM00473">
    <property type="entry name" value="PAN_AP"/>
    <property type="match status" value="3"/>
</dbReference>
<feature type="domain" description="Apple" evidence="3">
    <location>
        <begin position="1356"/>
        <end position="1443"/>
    </location>
</feature>
<organism evidence="4 5">
    <name type="scientific">Pseudocercospora fuligena</name>
    <dbReference type="NCBI Taxonomy" id="685502"/>
    <lineage>
        <taxon>Eukaryota</taxon>
        <taxon>Fungi</taxon>
        <taxon>Dikarya</taxon>
        <taxon>Ascomycota</taxon>
        <taxon>Pezizomycotina</taxon>
        <taxon>Dothideomycetes</taxon>
        <taxon>Dothideomycetidae</taxon>
        <taxon>Mycosphaerellales</taxon>
        <taxon>Mycosphaerellaceae</taxon>
        <taxon>Pseudocercospora</taxon>
    </lineage>
</organism>
<proteinExistence type="predicted"/>
<feature type="region of interest" description="Disordered" evidence="1">
    <location>
        <begin position="204"/>
        <end position="238"/>
    </location>
</feature>
<feature type="signal peptide" evidence="2">
    <location>
        <begin position="1"/>
        <end position="19"/>
    </location>
</feature>
<accession>A0A8H6VIM2</accession>
<dbReference type="Gene3D" id="3.50.4.10">
    <property type="entry name" value="Hepatocyte Growth Factor"/>
    <property type="match status" value="1"/>
</dbReference>
<evidence type="ECO:0000256" key="2">
    <source>
        <dbReference type="SAM" id="SignalP"/>
    </source>
</evidence>
<feature type="compositionally biased region" description="Low complexity" evidence="1">
    <location>
        <begin position="209"/>
        <end position="220"/>
    </location>
</feature>
<keyword evidence="2" id="KW-0732">Signal</keyword>
<dbReference type="OrthoDB" id="3648169at2759"/>
<evidence type="ECO:0000313" key="4">
    <source>
        <dbReference type="EMBL" id="KAF7191802.1"/>
    </source>
</evidence>